<feature type="chain" id="PRO_5040183132" description="Six-hairpin glycosidase" evidence="1">
    <location>
        <begin position="20"/>
        <end position="708"/>
    </location>
</feature>
<dbReference type="Proteomes" id="UP000696573">
    <property type="component" value="Unassembled WGS sequence"/>
</dbReference>
<evidence type="ECO:0000313" key="3">
    <source>
        <dbReference type="Proteomes" id="UP000696573"/>
    </source>
</evidence>
<keyword evidence="1" id="KW-0732">Signal</keyword>
<feature type="signal peptide" evidence="1">
    <location>
        <begin position="1"/>
        <end position="19"/>
    </location>
</feature>
<dbReference type="AlphaFoldDB" id="A0A9N9V9M6"/>
<dbReference type="InterPro" id="IPR008928">
    <property type="entry name" value="6-hairpin_glycosidase_sf"/>
</dbReference>
<evidence type="ECO:0008006" key="4">
    <source>
        <dbReference type="Google" id="ProtNLM"/>
    </source>
</evidence>
<dbReference type="EMBL" id="CABFNQ020000553">
    <property type="protein sequence ID" value="CAH0019307.1"/>
    <property type="molecule type" value="Genomic_DNA"/>
</dbReference>
<proteinExistence type="predicted"/>
<sequence>MKASRLLNLTGLLLVKGYSLQDTQFTIDIDDTTGAVTSLRDAQGNSSIDWVSSLSNAPWQPLGSRWGLGFADLGAAYLHRFYWTKPNVKTGRDGSYEAIYNAGPLDITVRRTLDSTTSTFIERYTFQNNGDETLDLAARSKAALAIYTPFNDHYTNTSDSLNHRSFAHVWANGGSNAWVKLEQMGGHGRNLGLVLTEGSLVGYSIESRDIITLSNTRGVFQLHPALPVLQPGESSSVEWALFWHSDWDDFFKQSQQRSKQFIRFDIARHTLVVGEEAEIHMTGGVNSASLINGNPISCDSADECTYSYAAKALGRQSLQVTTQLVNGTKANSTAYVNVIPPVDELIRSRVNFIVQKQQVSDGADNPNTGAYAVYDNQAQSIAFWDKGTDRTTGRERLGMGITIARFLLLHLNNTEVRSSFERYYEFVTLKLQSENGDVYDRPVGSGTSRKRLYNWPWVLQFHIVAARLPFKITSAGKTPVEWFMLTLESFYREGGRDLYAIGLPILESLRFFERRNDTARYDRVRELFVRHGEVILGRGLDYPRFEVNFEQSIVAPAAIFMLELNRVTGNGTWLEAGELQLATLLRFQGRQPDHLLHQVGIRHWDGYWFGKDRHWGDTFPHHWSTLDAVALHHYGRITGDDQHLGHAQEILRNNLALFSPDGTAGCAWIYPLTVNGRETHYRDPYANDQDWALNHILYIDDDSQQSSS</sequence>
<keyword evidence="3" id="KW-1185">Reference proteome</keyword>
<gene>
    <name evidence="2" type="ORF">CRHIZ90672A_00012459</name>
</gene>
<protein>
    <recommendedName>
        <fullName evidence="4">Six-hairpin glycosidase</fullName>
    </recommendedName>
</protein>
<reference evidence="2" key="1">
    <citation type="submission" date="2021-10" db="EMBL/GenBank/DDBJ databases">
        <authorList>
            <person name="Piombo E."/>
        </authorList>
    </citation>
    <scope>NUCLEOTIDE SEQUENCE</scope>
</reference>
<evidence type="ECO:0000313" key="2">
    <source>
        <dbReference type="EMBL" id="CAH0019307.1"/>
    </source>
</evidence>
<dbReference type="SUPFAM" id="SSF48208">
    <property type="entry name" value="Six-hairpin glycosidases"/>
    <property type="match status" value="1"/>
</dbReference>
<name>A0A9N9V9M6_9HYPO</name>
<evidence type="ECO:0000256" key="1">
    <source>
        <dbReference type="SAM" id="SignalP"/>
    </source>
</evidence>
<dbReference type="OrthoDB" id="4423297at2759"/>
<organism evidence="2 3">
    <name type="scientific">Clonostachys rhizophaga</name>
    <dbReference type="NCBI Taxonomy" id="160324"/>
    <lineage>
        <taxon>Eukaryota</taxon>
        <taxon>Fungi</taxon>
        <taxon>Dikarya</taxon>
        <taxon>Ascomycota</taxon>
        <taxon>Pezizomycotina</taxon>
        <taxon>Sordariomycetes</taxon>
        <taxon>Hypocreomycetidae</taxon>
        <taxon>Hypocreales</taxon>
        <taxon>Bionectriaceae</taxon>
        <taxon>Clonostachys</taxon>
    </lineage>
</organism>
<dbReference type="GO" id="GO:0005975">
    <property type="term" value="P:carbohydrate metabolic process"/>
    <property type="evidence" value="ECO:0007669"/>
    <property type="project" value="InterPro"/>
</dbReference>
<comment type="caution">
    <text evidence="2">The sequence shown here is derived from an EMBL/GenBank/DDBJ whole genome shotgun (WGS) entry which is preliminary data.</text>
</comment>
<accession>A0A9N9V9M6</accession>